<evidence type="ECO:0000313" key="1">
    <source>
        <dbReference type="EMBL" id="KAJ7551492.1"/>
    </source>
</evidence>
<name>A0ACC2DBY2_DIPCM</name>
<sequence length="137" mass="15170">MQPGYSQSPGPGERDWLWPPLPPNPPNSDSGSNSRINNKAASAVSFGFIATAILIFVFLMIAVVERLLRPLNTLRSTEMETAQFRGQSSHTDKPDDQESEIDYDKGVSVVMPGQNIPTYFARPDPYPGLQMHLNQPL</sequence>
<keyword evidence="2" id="KW-1185">Reference proteome</keyword>
<proteinExistence type="predicted"/>
<accession>A0ACC2DBY2</accession>
<reference evidence="2" key="1">
    <citation type="journal article" date="2024" name="Proc. Natl. Acad. Sci. U.S.A.">
        <title>Extraordinary preservation of gene collinearity over three hundred million years revealed in homosporous lycophytes.</title>
        <authorList>
            <person name="Li C."/>
            <person name="Wickell D."/>
            <person name="Kuo L.Y."/>
            <person name="Chen X."/>
            <person name="Nie B."/>
            <person name="Liao X."/>
            <person name="Peng D."/>
            <person name="Ji J."/>
            <person name="Jenkins J."/>
            <person name="Williams M."/>
            <person name="Shu S."/>
            <person name="Plott C."/>
            <person name="Barry K."/>
            <person name="Rajasekar S."/>
            <person name="Grimwood J."/>
            <person name="Han X."/>
            <person name="Sun S."/>
            <person name="Hou Z."/>
            <person name="He W."/>
            <person name="Dai G."/>
            <person name="Sun C."/>
            <person name="Schmutz J."/>
            <person name="Leebens-Mack J.H."/>
            <person name="Li F.W."/>
            <person name="Wang L."/>
        </authorList>
    </citation>
    <scope>NUCLEOTIDE SEQUENCE [LARGE SCALE GENOMIC DNA]</scope>
    <source>
        <strain evidence="2">cv. PW_Plant_1</strain>
    </source>
</reference>
<dbReference type="EMBL" id="CM055097">
    <property type="protein sequence ID" value="KAJ7551492.1"/>
    <property type="molecule type" value="Genomic_DNA"/>
</dbReference>
<gene>
    <name evidence="1" type="ORF">O6H91_06G017500</name>
</gene>
<organism evidence="1 2">
    <name type="scientific">Diphasiastrum complanatum</name>
    <name type="common">Issler's clubmoss</name>
    <name type="synonym">Lycopodium complanatum</name>
    <dbReference type="NCBI Taxonomy" id="34168"/>
    <lineage>
        <taxon>Eukaryota</taxon>
        <taxon>Viridiplantae</taxon>
        <taxon>Streptophyta</taxon>
        <taxon>Embryophyta</taxon>
        <taxon>Tracheophyta</taxon>
        <taxon>Lycopodiopsida</taxon>
        <taxon>Lycopodiales</taxon>
        <taxon>Lycopodiaceae</taxon>
        <taxon>Lycopodioideae</taxon>
        <taxon>Diphasiastrum</taxon>
    </lineage>
</organism>
<comment type="caution">
    <text evidence="1">The sequence shown here is derived from an EMBL/GenBank/DDBJ whole genome shotgun (WGS) entry which is preliminary data.</text>
</comment>
<evidence type="ECO:0000313" key="2">
    <source>
        <dbReference type="Proteomes" id="UP001162992"/>
    </source>
</evidence>
<dbReference type="Proteomes" id="UP001162992">
    <property type="component" value="Chromosome 6"/>
</dbReference>
<protein>
    <submittedName>
        <fullName evidence="1">Uncharacterized protein</fullName>
    </submittedName>
</protein>